<protein>
    <submittedName>
        <fullName evidence="15">Zinc metalloprotease</fullName>
    </submittedName>
</protein>
<dbReference type="GO" id="GO:0046872">
    <property type="term" value="F:metal ion binding"/>
    <property type="evidence" value="ECO:0007669"/>
    <property type="project" value="UniProtKB-KW"/>
</dbReference>
<dbReference type="EMBL" id="LJJC01000006">
    <property type="protein sequence ID" value="KQL51147.1"/>
    <property type="molecule type" value="Genomic_DNA"/>
</dbReference>
<dbReference type="STRING" id="157838.AN964_19270"/>
<evidence type="ECO:0000256" key="13">
    <source>
        <dbReference type="SAM" id="Phobius"/>
    </source>
</evidence>
<dbReference type="PANTHER" id="PTHR35864">
    <property type="entry name" value="ZINC METALLOPROTEASE MJ0611-RELATED"/>
    <property type="match status" value="1"/>
</dbReference>
<dbReference type="InterPro" id="IPR008915">
    <property type="entry name" value="Peptidase_M50"/>
</dbReference>
<evidence type="ECO:0000256" key="3">
    <source>
        <dbReference type="ARBA" id="ARBA00007931"/>
    </source>
</evidence>
<keyword evidence="16" id="KW-1185">Reference proteome</keyword>
<evidence type="ECO:0000256" key="2">
    <source>
        <dbReference type="ARBA" id="ARBA00004651"/>
    </source>
</evidence>
<gene>
    <name evidence="15" type="ORF">AN964_19270</name>
</gene>
<dbReference type="GO" id="GO:0006508">
    <property type="term" value="P:proteolysis"/>
    <property type="evidence" value="ECO:0007669"/>
    <property type="project" value="UniProtKB-KW"/>
</dbReference>
<dbReference type="InterPro" id="IPR044537">
    <property type="entry name" value="Rip2-like"/>
</dbReference>
<feature type="transmembrane region" description="Helical" evidence="13">
    <location>
        <begin position="130"/>
        <end position="152"/>
    </location>
</feature>
<evidence type="ECO:0000256" key="8">
    <source>
        <dbReference type="ARBA" id="ARBA00022801"/>
    </source>
</evidence>
<comment type="subcellular location">
    <subcellularLocation>
        <location evidence="2">Cell membrane</location>
        <topology evidence="2">Multi-pass membrane protein</topology>
    </subcellularLocation>
</comment>
<comment type="cofactor">
    <cofactor evidence="1">
        <name>Zn(2+)</name>
        <dbReference type="ChEBI" id="CHEBI:29105"/>
    </cofactor>
</comment>
<keyword evidence="7" id="KW-0479">Metal-binding</keyword>
<dbReference type="GO" id="GO:0008237">
    <property type="term" value="F:metallopeptidase activity"/>
    <property type="evidence" value="ECO:0007669"/>
    <property type="project" value="UniProtKB-KW"/>
</dbReference>
<evidence type="ECO:0000313" key="15">
    <source>
        <dbReference type="EMBL" id="KQL51147.1"/>
    </source>
</evidence>
<dbReference type="Pfam" id="PF02163">
    <property type="entry name" value="Peptidase_M50"/>
    <property type="match status" value="1"/>
</dbReference>
<keyword evidence="9" id="KW-0862">Zinc</keyword>
<evidence type="ECO:0000256" key="11">
    <source>
        <dbReference type="ARBA" id="ARBA00023049"/>
    </source>
</evidence>
<evidence type="ECO:0000313" key="16">
    <source>
        <dbReference type="Proteomes" id="UP000051888"/>
    </source>
</evidence>
<evidence type="ECO:0000256" key="10">
    <source>
        <dbReference type="ARBA" id="ARBA00022989"/>
    </source>
</evidence>
<keyword evidence="12 13" id="KW-0472">Membrane</keyword>
<evidence type="ECO:0000259" key="14">
    <source>
        <dbReference type="Pfam" id="PF02163"/>
    </source>
</evidence>
<evidence type="ECO:0000256" key="9">
    <source>
        <dbReference type="ARBA" id="ARBA00022833"/>
    </source>
</evidence>
<evidence type="ECO:0000256" key="12">
    <source>
        <dbReference type="ARBA" id="ARBA00023136"/>
    </source>
</evidence>
<keyword evidence="5 15" id="KW-0645">Protease</keyword>
<proteinExistence type="inferred from homology"/>
<evidence type="ECO:0000256" key="7">
    <source>
        <dbReference type="ARBA" id="ARBA00022723"/>
    </source>
</evidence>
<feature type="transmembrane region" description="Helical" evidence="13">
    <location>
        <begin position="86"/>
        <end position="110"/>
    </location>
</feature>
<dbReference type="GO" id="GO:0005886">
    <property type="term" value="C:plasma membrane"/>
    <property type="evidence" value="ECO:0007669"/>
    <property type="project" value="UniProtKB-SubCell"/>
</dbReference>
<evidence type="ECO:0000256" key="5">
    <source>
        <dbReference type="ARBA" id="ARBA00022670"/>
    </source>
</evidence>
<sequence>MGFLRYSIQEIPFVIITLLIAFTVHEFAHAYTAYKFGDPTAKKQGRLSLNPIHHLDPLGTILILVAGFGWARPVPVNRNYFKNPRAAGVLVSIMGPLSNLVMAFIGYGFWYFLATRNGGLGGGPAFFMDFFNYFTGINLVLMIFNLIPLPPLDGYRIIEDLVSPSIRAKLTQYEQYSIIIFLIILVTPLDRYTITPLIQNVSHFFLERFNAIFSMFL</sequence>
<dbReference type="AlphaFoldDB" id="A0A0Q3WT16"/>
<keyword evidence="4" id="KW-1003">Cell membrane</keyword>
<feature type="transmembrane region" description="Helical" evidence="13">
    <location>
        <begin position="173"/>
        <end position="189"/>
    </location>
</feature>
<keyword evidence="8" id="KW-0378">Hydrolase</keyword>
<accession>A0A0Q3WT16</accession>
<dbReference type="Proteomes" id="UP000051888">
    <property type="component" value="Unassembled WGS sequence"/>
</dbReference>
<feature type="transmembrane region" description="Helical" evidence="13">
    <location>
        <begin position="12"/>
        <end position="34"/>
    </location>
</feature>
<dbReference type="InterPro" id="IPR052348">
    <property type="entry name" value="Metallopeptidase_M50B"/>
</dbReference>
<dbReference type="RefSeq" id="WP_055741449.1">
    <property type="nucleotide sequence ID" value="NZ_JAAIWL010000020.1"/>
</dbReference>
<keyword evidence="6 13" id="KW-0812">Transmembrane</keyword>
<comment type="caution">
    <text evidence="15">The sequence shown here is derived from an EMBL/GenBank/DDBJ whole genome shotgun (WGS) entry which is preliminary data.</text>
</comment>
<evidence type="ECO:0000256" key="6">
    <source>
        <dbReference type="ARBA" id="ARBA00022692"/>
    </source>
</evidence>
<organism evidence="15 16">
    <name type="scientific">Heyndrickxia shackletonii</name>
    <dbReference type="NCBI Taxonomy" id="157838"/>
    <lineage>
        <taxon>Bacteria</taxon>
        <taxon>Bacillati</taxon>
        <taxon>Bacillota</taxon>
        <taxon>Bacilli</taxon>
        <taxon>Bacillales</taxon>
        <taxon>Bacillaceae</taxon>
        <taxon>Heyndrickxia</taxon>
    </lineage>
</organism>
<dbReference type="CDD" id="cd06158">
    <property type="entry name" value="S2P-M50_like_1"/>
    <property type="match status" value="1"/>
</dbReference>
<name>A0A0Q3WT16_9BACI</name>
<dbReference type="OrthoDB" id="9800627at2"/>
<evidence type="ECO:0000256" key="1">
    <source>
        <dbReference type="ARBA" id="ARBA00001947"/>
    </source>
</evidence>
<dbReference type="PANTHER" id="PTHR35864:SF1">
    <property type="entry name" value="ZINC METALLOPROTEASE YWHC-RELATED"/>
    <property type="match status" value="1"/>
</dbReference>
<evidence type="ECO:0000256" key="4">
    <source>
        <dbReference type="ARBA" id="ARBA00022475"/>
    </source>
</evidence>
<reference evidence="15 16" key="1">
    <citation type="submission" date="2015-09" db="EMBL/GenBank/DDBJ databases">
        <title>Genome sequencing project for genomic taxonomy and phylogenomics of Bacillus-like bacteria.</title>
        <authorList>
            <person name="Liu B."/>
            <person name="Wang J."/>
            <person name="Zhu Y."/>
            <person name="Liu G."/>
            <person name="Chen Q."/>
            <person name="Chen Z."/>
            <person name="Lan J."/>
            <person name="Che J."/>
            <person name="Ge C."/>
            <person name="Shi H."/>
            <person name="Pan Z."/>
            <person name="Liu X."/>
        </authorList>
    </citation>
    <scope>NUCLEOTIDE SEQUENCE [LARGE SCALE GENOMIC DNA]</scope>
    <source>
        <strain evidence="15 16">LMG 18435</strain>
    </source>
</reference>
<feature type="transmembrane region" description="Helical" evidence="13">
    <location>
        <begin position="54"/>
        <end position="74"/>
    </location>
</feature>
<feature type="domain" description="Peptidase M50" evidence="14">
    <location>
        <begin position="128"/>
        <end position="185"/>
    </location>
</feature>
<comment type="similarity">
    <text evidence="3">Belongs to the peptidase M50B family.</text>
</comment>
<dbReference type="PATRIC" id="fig|157838.3.peg.4258"/>
<keyword evidence="10 13" id="KW-1133">Transmembrane helix</keyword>
<keyword evidence="11 15" id="KW-0482">Metalloprotease</keyword>